<organism evidence="2">
    <name type="scientific">Subpsaltria yangi</name>
    <dbReference type="NCBI Taxonomy" id="1195109"/>
    <lineage>
        <taxon>Eukaryota</taxon>
        <taxon>Metazoa</taxon>
        <taxon>Ecdysozoa</taxon>
        <taxon>Arthropoda</taxon>
        <taxon>Hexapoda</taxon>
        <taxon>Insecta</taxon>
        <taxon>Pterygota</taxon>
        <taxon>Neoptera</taxon>
        <taxon>Paraneoptera</taxon>
        <taxon>Hemiptera</taxon>
        <taxon>Auchenorrhyncha</taxon>
        <taxon>Cicadoidea</taxon>
        <taxon>Cicadidae</taxon>
        <taxon>Tibicininae</taxon>
        <taxon>Tibicinini</taxon>
        <taxon>Subpsaltria</taxon>
    </lineage>
</organism>
<dbReference type="AlphaFoldDB" id="A0A385IUT4"/>
<proteinExistence type="evidence at transcript level"/>
<sequence>MVGGYPGLSFHENKKFCLFFMKYVFSVVACVMMCMLIVTIIYSMAVVTEFSEFMELFYGGTVQVMATIKTVYFYIKRDQIRECLEVFKLNYLKCMSHNPNTNQQLYINGINECNFISSAWEYVLKTSVVLWVLRPIAYYLNDLYFNSSDYAWIV</sequence>
<dbReference type="EMBL" id="MH230254">
    <property type="protein sequence ID" value="AXY87913.1"/>
    <property type="molecule type" value="mRNA"/>
</dbReference>
<feature type="transmembrane region" description="Helical" evidence="1">
    <location>
        <begin position="56"/>
        <end position="75"/>
    </location>
</feature>
<keyword evidence="1" id="KW-0472">Membrane</keyword>
<protein>
    <submittedName>
        <fullName evidence="2">Odorant receptor 26</fullName>
    </submittedName>
</protein>
<keyword evidence="1" id="KW-1133">Transmembrane helix</keyword>
<reference evidence="2" key="1">
    <citation type="journal article" date="2018" name="Comp. Biochem. Physiol. Part D Genomics Proteomics">
        <title>Identification of candidate olfactory genes in cicada Subpsaltria yangi by antennal transcriptome analysis.</title>
        <authorList>
            <person name="Qi M."/>
            <person name="Wei S."/>
            <person name="Wei C."/>
        </authorList>
    </citation>
    <scope>NUCLEOTIDE SEQUENCE</scope>
</reference>
<accession>A0A385IUT4</accession>
<evidence type="ECO:0000313" key="2">
    <source>
        <dbReference type="EMBL" id="AXY87913.1"/>
    </source>
</evidence>
<feature type="transmembrane region" description="Helical" evidence="1">
    <location>
        <begin position="23"/>
        <end position="44"/>
    </location>
</feature>
<keyword evidence="1" id="KW-0812">Transmembrane</keyword>
<keyword evidence="2" id="KW-0675">Receptor</keyword>
<evidence type="ECO:0000256" key="1">
    <source>
        <dbReference type="SAM" id="Phobius"/>
    </source>
</evidence>
<name>A0A385IUT4_9HEMI</name>